<name>A0A2P4XLU6_9STRA</name>
<evidence type="ECO:0000313" key="2">
    <source>
        <dbReference type="Proteomes" id="UP000237271"/>
    </source>
</evidence>
<accession>A0A2P4XLU6</accession>
<keyword evidence="2" id="KW-1185">Reference proteome</keyword>
<proteinExistence type="predicted"/>
<dbReference type="Proteomes" id="UP000237271">
    <property type="component" value="Unassembled WGS sequence"/>
</dbReference>
<reference evidence="1 2" key="1">
    <citation type="journal article" date="2017" name="Genome Biol. Evol.">
        <title>Phytophthora megakarya and P. palmivora, closely related causal agents of cacao black pod rot, underwent increases in genome sizes and gene numbers by different mechanisms.</title>
        <authorList>
            <person name="Ali S.S."/>
            <person name="Shao J."/>
            <person name="Lary D.J."/>
            <person name="Kronmiller B."/>
            <person name="Shen D."/>
            <person name="Strem M.D."/>
            <person name="Amoako-Attah I."/>
            <person name="Akrofi A.Y."/>
            <person name="Begoude B.A."/>
            <person name="Ten Hoopen G.M."/>
            <person name="Coulibaly K."/>
            <person name="Kebe B.I."/>
            <person name="Melnick R.L."/>
            <person name="Guiltinan M.J."/>
            <person name="Tyler B.M."/>
            <person name="Meinhardt L.W."/>
            <person name="Bailey B.A."/>
        </authorList>
    </citation>
    <scope>NUCLEOTIDE SEQUENCE [LARGE SCALE GENOMIC DNA]</scope>
    <source>
        <strain evidence="2">sbr112.9</strain>
    </source>
</reference>
<organism evidence="1 2">
    <name type="scientific">Phytophthora palmivora</name>
    <dbReference type="NCBI Taxonomy" id="4796"/>
    <lineage>
        <taxon>Eukaryota</taxon>
        <taxon>Sar</taxon>
        <taxon>Stramenopiles</taxon>
        <taxon>Oomycota</taxon>
        <taxon>Peronosporomycetes</taxon>
        <taxon>Peronosporales</taxon>
        <taxon>Peronosporaceae</taxon>
        <taxon>Phytophthora</taxon>
    </lineage>
</organism>
<sequence length="318" mass="36216">MLREVNNNLPVRIGEYEESELLSALTRKDEFRTTVNTSSVMRAVAELYHSGVTAVSKFLAENNNTGRGIIRNECRFPGFEDTRNFTYQSILLGTRHFNPRYVEINGGIREPFRRWIVALLRDFGLTVKDVFGATIDKGPDVKRMLESDLSLRWEWCIPHRTNASTKTAFGITPQRSSSKNLGITDLISRISKTIYAVRSNEKLGLLFAELCTMLDPNATTKLLNIVIIALWSSGEFLGIEKALRERKMPPDNFPLVEERQTLLQMYALLEPITVINTHSQSESANQPEVLGLLNKLRRTVLDETQQLLDCFRKRSPPI</sequence>
<protein>
    <submittedName>
        <fullName evidence="1">Uncharacterized protein</fullName>
    </submittedName>
</protein>
<evidence type="ECO:0000313" key="1">
    <source>
        <dbReference type="EMBL" id="POM66531.1"/>
    </source>
</evidence>
<gene>
    <name evidence="1" type="ORF">PHPALM_17592</name>
</gene>
<comment type="caution">
    <text evidence="1">The sequence shown here is derived from an EMBL/GenBank/DDBJ whole genome shotgun (WGS) entry which is preliminary data.</text>
</comment>
<dbReference type="AlphaFoldDB" id="A0A2P4XLU6"/>
<dbReference type="EMBL" id="NCKW01009593">
    <property type="protein sequence ID" value="POM66531.1"/>
    <property type="molecule type" value="Genomic_DNA"/>
</dbReference>
<dbReference type="OrthoDB" id="120612at2759"/>